<accession>A0ABW1DDQ1</accession>
<evidence type="ECO:0000256" key="3">
    <source>
        <dbReference type="ARBA" id="ARBA00022729"/>
    </source>
</evidence>
<dbReference type="InterPro" id="IPR001638">
    <property type="entry name" value="Solute-binding_3/MltF_N"/>
</dbReference>
<keyword evidence="7" id="KW-1185">Reference proteome</keyword>
<keyword evidence="2" id="KW-0813">Transport</keyword>
<evidence type="ECO:0000313" key="6">
    <source>
        <dbReference type="EMBL" id="MFC5834821.1"/>
    </source>
</evidence>
<feature type="signal peptide" evidence="4">
    <location>
        <begin position="1"/>
        <end position="21"/>
    </location>
</feature>
<evidence type="ECO:0000256" key="1">
    <source>
        <dbReference type="ARBA" id="ARBA00010333"/>
    </source>
</evidence>
<feature type="chain" id="PRO_5047068465" evidence="4">
    <location>
        <begin position="22"/>
        <end position="275"/>
    </location>
</feature>
<comment type="similarity">
    <text evidence="1">Belongs to the bacterial solute-binding protein 3 family.</text>
</comment>
<sequence>MRPLIAALAALVLGMSGCALSGGGQAAGADTLAKIKKAGALVAGTKYDAVVWGSVPQGGSSPEGFDIDVGKEMARRLGVRFETQPVTSSNRIANLQTRKVDLLLASMVHTRERDKTIDYSIDYFRESMKFLVLDKSRYQAIDDLAGKKIVVAQGSIQETLVPKVCATCSVLSVAKWTDTMQTLKAHQADAVFATKGTIEGSKKALDASGTRTRVIGPEGLLPLPYGIGVRQGDGTLRDTLNRLLMEMQADGTYTRLVRKWWGPNNSFAVDVWPEK</sequence>
<dbReference type="SMART" id="SM00062">
    <property type="entry name" value="PBPb"/>
    <property type="match status" value="1"/>
</dbReference>
<proteinExistence type="inferred from homology"/>
<dbReference type="PANTHER" id="PTHR30085:SF6">
    <property type="entry name" value="ABC TRANSPORTER GLUTAMINE-BINDING PROTEIN GLNH"/>
    <property type="match status" value="1"/>
</dbReference>
<comment type="caution">
    <text evidence="6">The sequence shown here is derived from an EMBL/GenBank/DDBJ whole genome shotgun (WGS) entry which is preliminary data.</text>
</comment>
<name>A0ABW1DDQ1_9ACTN</name>
<evidence type="ECO:0000256" key="2">
    <source>
        <dbReference type="ARBA" id="ARBA00022448"/>
    </source>
</evidence>
<evidence type="ECO:0000256" key="4">
    <source>
        <dbReference type="SAM" id="SignalP"/>
    </source>
</evidence>
<organism evidence="6 7">
    <name type="scientific">Nonomuraea insulae</name>
    <dbReference type="NCBI Taxonomy" id="1616787"/>
    <lineage>
        <taxon>Bacteria</taxon>
        <taxon>Bacillati</taxon>
        <taxon>Actinomycetota</taxon>
        <taxon>Actinomycetes</taxon>
        <taxon>Streptosporangiales</taxon>
        <taxon>Streptosporangiaceae</taxon>
        <taxon>Nonomuraea</taxon>
    </lineage>
</organism>
<dbReference type="PANTHER" id="PTHR30085">
    <property type="entry name" value="AMINO ACID ABC TRANSPORTER PERMEASE"/>
    <property type="match status" value="1"/>
</dbReference>
<gene>
    <name evidence="6" type="ORF">ACFPZ3_64195</name>
</gene>
<keyword evidence="3 4" id="KW-0732">Signal</keyword>
<feature type="domain" description="Solute-binding protein family 3/N-terminal" evidence="5">
    <location>
        <begin position="40"/>
        <end position="264"/>
    </location>
</feature>
<dbReference type="PROSITE" id="PS51257">
    <property type="entry name" value="PROKAR_LIPOPROTEIN"/>
    <property type="match status" value="1"/>
</dbReference>
<protein>
    <submittedName>
        <fullName evidence="6">Transporter substrate-binding domain-containing protein</fullName>
    </submittedName>
</protein>
<evidence type="ECO:0000259" key="5">
    <source>
        <dbReference type="SMART" id="SM00062"/>
    </source>
</evidence>
<reference evidence="7" key="1">
    <citation type="journal article" date="2019" name="Int. J. Syst. Evol. Microbiol.">
        <title>The Global Catalogue of Microorganisms (GCM) 10K type strain sequencing project: providing services to taxonomists for standard genome sequencing and annotation.</title>
        <authorList>
            <consortium name="The Broad Institute Genomics Platform"/>
            <consortium name="The Broad Institute Genome Sequencing Center for Infectious Disease"/>
            <person name="Wu L."/>
            <person name="Ma J."/>
        </authorList>
    </citation>
    <scope>NUCLEOTIDE SEQUENCE [LARGE SCALE GENOMIC DNA]</scope>
    <source>
        <strain evidence="7">CCUG 53903</strain>
    </source>
</reference>
<evidence type="ECO:0000313" key="7">
    <source>
        <dbReference type="Proteomes" id="UP001596058"/>
    </source>
</evidence>
<dbReference type="EMBL" id="JBHSPA010000115">
    <property type="protein sequence ID" value="MFC5834821.1"/>
    <property type="molecule type" value="Genomic_DNA"/>
</dbReference>
<dbReference type="InterPro" id="IPR051455">
    <property type="entry name" value="Bact_solute-bind_prot3"/>
</dbReference>
<dbReference type="Proteomes" id="UP001596058">
    <property type="component" value="Unassembled WGS sequence"/>
</dbReference>
<dbReference type="SUPFAM" id="SSF53850">
    <property type="entry name" value="Periplasmic binding protein-like II"/>
    <property type="match status" value="1"/>
</dbReference>
<dbReference type="Gene3D" id="3.40.190.10">
    <property type="entry name" value="Periplasmic binding protein-like II"/>
    <property type="match status" value="2"/>
</dbReference>
<dbReference type="RefSeq" id="WP_379524232.1">
    <property type="nucleotide sequence ID" value="NZ_JBHSPA010000115.1"/>
</dbReference>
<dbReference type="Pfam" id="PF00497">
    <property type="entry name" value="SBP_bac_3"/>
    <property type="match status" value="1"/>
</dbReference>